<name>A0A831LSF2_9BACT</name>
<dbReference type="Gene3D" id="2.30.30.90">
    <property type="match status" value="1"/>
</dbReference>
<reference evidence="3" key="1">
    <citation type="journal article" date="2020" name="mSystems">
        <title>Genome- and Community-Level Interaction Insights into Carbon Utilization and Element Cycling Functions of Hydrothermarchaeota in Hydrothermal Sediment.</title>
        <authorList>
            <person name="Zhou Z."/>
            <person name="Liu Y."/>
            <person name="Xu W."/>
            <person name="Pan J."/>
            <person name="Luo Z.H."/>
            <person name="Li M."/>
        </authorList>
    </citation>
    <scope>NUCLEOTIDE SEQUENCE [LARGE SCALE GENOMIC DNA]</scope>
    <source>
        <strain evidence="3">SpSt-1217</strain>
    </source>
</reference>
<dbReference type="PANTHER" id="PTHR43151">
    <property type="entry name" value="FEOA FAMILY PROTEIN"/>
    <property type="match status" value="1"/>
</dbReference>
<dbReference type="Proteomes" id="UP000886047">
    <property type="component" value="Unassembled WGS sequence"/>
</dbReference>
<dbReference type="Pfam" id="PF04023">
    <property type="entry name" value="FeoA"/>
    <property type="match status" value="1"/>
</dbReference>
<sequence length="82" mass="9035">MDKNLKNILTINNLPIGKKGKIKTINGGYGLIQKLDSLGIREGIEIARISTQWMKGPVTIRYGNSEVAIGHNMAMKIMVEPV</sequence>
<dbReference type="PANTHER" id="PTHR43151:SF1">
    <property type="entry name" value="SSR2333 PROTEIN"/>
    <property type="match status" value="1"/>
</dbReference>
<gene>
    <name evidence="3" type="ORF">ENN90_10160</name>
</gene>
<organism evidence="3">
    <name type="scientific">Mariniphaga anaerophila</name>
    <dbReference type="NCBI Taxonomy" id="1484053"/>
    <lineage>
        <taxon>Bacteria</taxon>
        <taxon>Pseudomonadati</taxon>
        <taxon>Bacteroidota</taxon>
        <taxon>Bacteroidia</taxon>
        <taxon>Marinilabiliales</taxon>
        <taxon>Prolixibacteraceae</taxon>
        <taxon>Mariniphaga</taxon>
    </lineage>
</organism>
<evidence type="ECO:0000313" key="3">
    <source>
        <dbReference type="EMBL" id="HDR51962.1"/>
    </source>
</evidence>
<feature type="domain" description="Ferrous iron transporter FeoA-like" evidence="2">
    <location>
        <begin position="9"/>
        <end position="81"/>
    </location>
</feature>
<protein>
    <submittedName>
        <fullName evidence="3">Ferrous iron transport protein A</fullName>
    </submittedName>
</protein>
<dbReference type="AlphaFoldDB" id="A0A831LSF2"/>
<dbReference type="InterPro" id="IPR008988">
    <property type="entry name" value="Transcriptional_repressor_C"/>
</dbReference>
<keyword evidence="1" id="KW-0408">Iron</keyword>
<proteinExistence type="predicted"/>
<dbReference type="EMBL" id="DSDK01000551">
    <property type="protein sequence ID" value="HDR51962.1"/>
    <property type="molecule type" value="Genomic_DNA"/>
</dbReference>
<dbReference type="SMART" id="SM00899">
    <property type="entry name" value="FeoA"/>
    <property type="match status" value="1"/>
</dbReference>
<dbReference type="SUPFAM" id="SSF50037">
    <property type="entry name" value="C-terminal domain of transcriptional repressors"/>
    <property type="match status" value="1"/>
</dbReference>
<dbReference type="GO" id="GO:0046914">
    <property type="term" value="F:transition metal ion binding"/>
    <property type="evidence" value="ECO:0007669"/>
    <property type="project" value="InterPro"/>
</dbReference>
<dbReference type="InterPro" id="IPR053184">
    <property type="entry name" value="FeoA-like"/>
</dbReference>
<comment type="caution">
    <text evidence="3">The sequence shown here is derived from an EMBL/GenBank/DDBJ whole genome shotgun (WGS) entry which is preliminary data.</text>
</comment>
<evidence type="ECO:0000259" key="2">
    <source>
        <dbReference type="SMART" id="SM00899"/>
    </source>
</evidence>
<dbReference type="InterPro" id="IPR038157">
    <property type="entry name" value="FeoA_core_dom"/>
</dbReference>
<accession>A0A831LSF2</accession>
<evidence type="ECO:0000256" key="1">
    <source>
        <dbReference type="ARBA" id="ARBA00023004"/>
    </source>
</evidence>
<dbReference type="InterPro" id="IPR007167">
    <property type="entry name" value="Fe-transptr_FeoA-like"/>
</dbReference>